<evidence type="ECO:0000313" key="3">
    <source>
        <dbReference type="Proteomes" id="UP000765509"/>
    </source>
</evidence>
<dbReference type="AlphaFoldDB" id="A0A9Q3BNX8"/>
<evidence type="ECO:0000256" key="1">
    <source>
        <dbReference type="SAM" id="Coils"/>
    </source>
</evidence>
<sequence>MENCRQVIQPRVPIEGICRKYSEDFPQRDILQRTHHRREIEPEITYSDFFRLIRSGNPTKLPSGFTPLRHQQISDQESPYFPIPGRIQARKRIIGQEKDSFNQRKKERPRIRNDIFTQIKHNVVIPESTISSNTLWLQLSQFVEQTQKELERIHENISRLQEVDTLQTKTIHNLQENYTKLGKASEETKRRLNLVSEEENDCKRDRKYLDEDIDKLFRVCQNIKPQTQGHVSGNTPYHQEDIIPNVQLDNKQREPSKYQVGNSTAYLEKEALKQLPEATSWPKFSGVGGYDHMELINYIDGLFIDVESIPHYWITARLNTELKGNASICYTEMKDIHGRRNCHGGGVK</sequence>
<name>A0A9Q3BNX8_9BASI</name>
<dbReference type="EMBL" id="AVOT02001887">
    <property type="protein sequence ID" value="MBW0468515.1"/>
    <property type="molecule type" value="Genomic_DNA"/>
</dbReference>
<proteinExistence type="predicted"/>
<evidence type="ECO:0000313" key="2">
    <source>
        <dbReference type="EMBL" id="MBW0468515.1"/>
    </source>
</evidence>
<keyword evidence="3" id="KW-1185">Reference proteome</keyword>
<dbReference type="Proteomes" id="UP000765509">
    <property type="component" value="Unassembled WGS sequence"/>
</dbReference>
<organism evidence="2 3">
    <name type="scientific">Austropuccinia psidii MF-1</name>
    <dbReference type="NCBI Taxonomy" id="1389203"/>
    <lineage>
        <taxon>Eukaryota</taxon>
        <taxon>Fungi</taxon>
        <taxon>Dikarya</taxon>
        <taxon>Basidiomycota</taxon>
        <taxon>Pucciniomycotina</taxon>
        <taxon>Pucciniomycetes</taxon>
        <taxon>Pucciniales</taxon>
        <taxon>Sphaerophragmiaceae</taxon>
        <taxon>Austropuccinia</taxon>
    </lineage>
</organism>
<keyword evidence="1" id="KW-0175">Coiled coil</keyword>
<comment type="caution">
    <text evidence="2">The sequence shown here is derived from an EMBL/GenBank/DDBJ whole genome shotgun (WGS) entry which is preliminary data.</text>
</comment>
<reference evidence="2" key="1">
    <citation type="submission" date="2021-03" db="EMBL/GenBank/DDBJ databases">
        <title>Draft genome sequence of rust myrtle Austropuccinia psidii MF-1, a brazilian biotype.</title>
        <authorList>
            <person name="Quecine M.C."/>
            <person name="Pachon D.M.R."/>
            <person name="Bonatelli M.L."/>
            <person name="Correr F.H."/>
            <person name="Franceschini L.M."/>
            <person name="Leite T.F."/>
            <person name="Margarido G.R.A."/>
            <person name="Almeida C.A."/>
            <person name="Ferrarezi J.A."/>
            <person name="Labate C.A."/>
        </authorList>
    </citation>
    <scope>NUCLEOTIDE SEQUENCE</scope>
    <source>
        <strain evidence="2">MF-1</strain>
    </source>
</reference>
<feature type="coiled-coil region" evidence="1">
    <location>
        <begin position="143"/>
        <end position="191"/>
    </location>
</feature>
<accession>A0A9Q3BNX8</accession>
<gene>
    <name evidence="2" type="ORF">O181_008230</name>
</gene>
<protein>
    <submittedName>
        <fullName evidence="2">Uncharacterized protein</fullName>
    </submittedName>
</protein>